<reference evidence="3 4" key="1">
    <citation type="submission" date="2024-02" db="EMBL/GenBank/DDBJ databases">
        <title>De novo assembly and annotation of 12 fungi associated with fruit tree decline syndrome in Ontario, Canada.</title>
        <authorList>
            <person name="Sulman M."/>
            <person name="Ellouze W."/>
            <person name="Ilyukhin E."/>
        </authorList>
    </citation>
    <scope>NUCLEOTIDE SEQUENCE [LARGE SCALE GENOMIC DNA]</scope>
    <source>
        <strain evidence="3 4">M169</strain>
    </source>
</reference>
<organism evidence="3 4">
    <name type="scientific">Diaporthe eres</name>
    <name type="common">Phomopsis oblonga</name>
    <dbReference type="NCBI Taxonomy" id="83184"/>
    <lineage>
        <taxon>Eukaryota</taxon>
        <taxon>Fungi</taxon>
        <taxon>Dikarya</taxon>
        <taxon>Ascomycota</taxon>
        <taxon>Pezizomycotina</taxon>
        <taxon>Sordariomycetes</taxon>
        <taxon>Sordariomycetidae</taxon>
        <taxon>Diaporthales</taxon>
        <taxon>Diaporthaceae</taxon>
        <taxon>Diaporthe</taxon>
        <taxon>Diaporthe eres species complex</taxon>
    </lineage>
</organism>
<proteinExistence type="predicted"/>
<dbReference type="Proteomes" id="UP001430848">
    <property type="component" value="Unassembled WGS sequence"/>
</dbReference>
<sequence length="328" mass="35764">MKFSPLTFLAAGLLSASTVAAHGELLSRSELSRRGAVAKRCSSHVAHINEKRYAKRMAKRDWGTGNSTVEVTTAAPYYDVLQNDTCVLSTEITGGPYTWLQSQLLRQDTTEGQPGVPVWLDIGLMDMGTCEPLEGALVSIWSANATGSYSSFTGVDPNTPFKEVIAQHGLSNFTVGETDFHTDDTTFLRGMWPTDAEGLAEIKTVYPGFYAGRAIHIHAQVYTDWTLYGNGTLRSQNVVSTGQLYFEEDVSARIMSLEPYASHTEIVRRKNSEDRHCADGISEGFNPVITVVPADGENIENGIVGYITMGIDPTDIKRGDAEPVISVD</sequence>
<dbReference type="PANTHER" id="PTHR34315:SF1">
    <property type="entry name" value="INTRADIOL RING-CLEAVAGE DIOXYGENASES DOMAIN-CONTAINING PROTEIN-RELATED"/>
    <property type="match status" value="1"/>
</dbReference>
<evidence type="ECO:0000313" key="3">
    <source>
        <dbReference type="EMBL" id="KAK7715726.1"/>
    </source>
</evidence>
<feature type="signal peptide" evidence="1">
    <location>
        <begin position="1"/>
        <end position="21"/>
    </location>
</feature>
<keyword evidence="4" id="KW-1185">Reference proteome</keyword>
<keyword evidence="1" id="KW-0732">Signal</keyword>
<name>A0ABR1NUI2_DIAER</name>
<accession>A0ABR1NUI2</accession>
<feature type="domain" description="Intradiol ring-cleavage dioxygenases" evidence="2">
    <location>
        <begin position="100"/>
        <end position="249"/>
    </location>
</feature>
<dbReference type="InterPro" id="IPR015889">
    <property type="entry name" value="Intradiol_dOase_core"/>
</dbReference>
<feature type="chain" id="PRO_5045519823" description="Intradiol ring-cleavage dioxygenases domain-containing protein" evidence="1">
    <location>
        <begin position="22"/>
        <end position="328"/>
    </location>
</feature>
<evidence type="ECO:0000313" key="4">
    <source>
        <dbReference type="Proteomes" id="UP001430848"/>
    </source>
</evidence>
<evidence type="ECO:0000256" key="1">
    <source>
        <dbReference type="SAM" id="SignalP"/>
    </source>
</evidence>
<dbReference type="SUPFAM" id="SSF49482">
    <property type="entry name" value="Aromatic compound dioxygenase"/>
    <property type="match status" value="1"/>
</dbReference>
<dbReference type="Pfam" id="PF00775">
    <property type="entry name" value="Dioxygenase_C"/>
    <property type="match status" value="1"/>
</dbReference>
<dbReference type="InterPro" id="IPR000627">
    <property type="entry name" value="Intradiol_dOase_C"/>
</dbReference>
<dbReference type="PANTHER" id="PTHR34315">
    <property type="match status" value="1"/>
</dbReference>
<gene>
    <name evidence="3" type="ORF">SLS63_011315</name>
</gene>
<protein>
    <recommendedName>
        <fullName evidence="2">Intradiol ring-cleavage dioxygenases domain-containing protein</fullName>
    </recommendedName>
</protein>
<evidence type="ECO:0000259" key="2">
    <source>
        <dbReference type="Pfam" id="PF00775"/>
    </source>
</evidence>
<dbReference type="EMBL" id="JAKNSF020000105">
    <property type="protein sequence ID" value="KAK7715726.1"/>
    <property type="molecule type" value="Genomic_DNA"/>
</dbReference>
<comment type="caution">
    <text evidence="3">The sequence shown here is derived from an EMBL/GenBank/DDBJ whole genome shotgun (WGS) entry which is preliminary data.</text>
</comment>
<dbReference type="CDD" id="cd03457">
    <property type="entry name" value="intradiol_dioxygenase_like"/>
    <property type="match status" value="1"/>
</dbReference>
<dbReference type="Gene3D" id="2.60.130.10">
    <property type="entry name" value="Aromatic compound dioxygenase"/>
    <property type="match status" value="1"/>
</dbReference>